<dbReference type="SUPFAM" id="SSF50129">
    <property type="entry name" value="GroES-like"/>
    <property type="match status" value="1"/>
</dbReference>
<dbReference type="SMART" id="SM00829">
    <property type="entry name" value="PKS_ER"/>
    <property type="match status" value="1"/>
</dbReference>
<feature type="domain" description="Enoyl reductase (ER)" evidence="1">
    <location>
        <begin position="10"/>
        <end position="311"/>
    </location>
</feature>
<dbReference type="AlphaFoldDB" id="A0A3D9ZBC0"/>
<proteinExistence type="predicted"/>
<organism evidence="2 3">
    <name type="scientific">Asanoa ferruginea</name>
    <dbReference type="NCBI Taxonomy" id="53367"/>
    <lineage>
        <taxon>Bacteria</taxon>
        <taxon>Bacillati</taxon>
        <taxon>Actinomycetota</taxon>
        <taxon>Actinomycetes</taxon>
        <taxon>Micromonosporales</taxon>
        <taxon>Micromonosporaceae</taxon>
        <taxon>Asanoa</taxon>
    </lineage>
</organism>
<dbReference type="Gene3D" id="3.40.50.720">
    <property type="entry name" value="NAD(P)-binding Rossmann-like Domain"/>
    <property type="match status" value="1"/>
</dbReference>
<dbReference type="InterPro" id="IPR002364">
    <property type="entry name" value="Quin_OxRdtase/zeta-crystal_CS"/>
</dbReference>
<evidence type="ECO:0000313" key="2">
    <source>
        <dbReference type="EMBL" id="REF94547.1"/>
    </source>
</evidence>
<dbReference type="Gene3D" id="3.90.180.10">
    <property type="entry name" value="Medium-chain alcohol dehydrogenases, catalytic domain"/>
    <property type="match status" value="1"/>
</dbReference>
<dbReference type="PROSITE" id="PS01162">
    <property type="entry name" value="QOR_ZETA_CRYSTAL"/>
    <property type="match status" value="1"/>
</dbReference>
<gene>
    <name evidence="2" type="ORF">DFJ67_0485</name>
</gene>
<evidence type="ECO:0000313" key="3">
    <source>
        <dbReference type="Proteomes" id="UP000256913"/>
    </source>
</evidence>
<dbReference type="GO" id="GO:0008270">
    <property type="term" value="F:zinc ion binding"/>
    <property type="evidence" value="ECO:0007669"/>
    <property type="project" value="InterPro"/>
</dbReference>
<dbReference type="SUPFAM" id="SSF51735">
    <property type="entry name" value="NAD(P)-binding Rossmann-fold domains"/>
    <property type="match status" value="1"/>
</dbReference>
<name>A0A3D9ZBC0_9ACTN</name>
<accession>A0A3D9ZBC0</accession>
<keyword evidence="3" id="KW-1185">Reference proteome</keyword>
<reference evidence="2 3" key="1">
    <citation type="submission" date="2018-08" db="EMBL/GenBank/DDBJ databases">
        <title>Sequencing the genomes of 1000 actinobacteria strains.</title>
        <authorList>
            <person name="Klenk H.-P."/>
        </authorList>
    </citation>
    <scope>NUCLEOTIDE SEQUENCE [LARGE SCALE GENOMIC DNA]</scope>
    <source>
        <strain evidence="2 3">DSM 44099</strain>
    </source>
</reference>
<protein>
    <submittedName>
        <fullName evidence="2">NADPH2:quinone reductase</fullName>
    </submittedName>
</protein>
<dbReference type="RefSeq" id="WP_116066343.1">
    <property type="nucleotide sequence ID" value="NZ_BONB01000053.1"/>
</dbReference>
<dbReference type="InterPro" id="IPR013154">
    <property type="entry name" value="ADH-like_N"/>
</dbReference>
<dbReference type="InterPro" id="IPR036291">
    <property type="entry name" value="NAD(P)-bd_dom_sf"/>
</dbReference>
<dbReference type="InterPro" id="IPR020843">
    <property type="entry name" value="ER"/>
</dbReference>
<dbReference type="Proteomes" id="UP000256913">
    <property type="component" value="Unassembled WGS sequence"/>
</dbReference>
<dbReference type="EMBL" id="QUMQ01000001">
    <property type="protein sequence ID" value="REF94547.1"/>
    <property type="molecule type" value="Genomic_DNA"/>
</dbReference>
<sequence>MRVVWLTRFGDPSVLVPGEAPDPAPGPGQALVDVAYANITFIETMFRARGFGPFKGEFPMVPGNGVGGVVSAVGDGVDPELVGTRVVTSTGGSGGYASRVAVDAAGLVPVPDGLDLDVAVALLADGRTALLLIRAAAPKPGERVLVEAAAGGVGTLLVQLAKAAGATVTGAAGAAKLELVRSLGADRVVDYTADGWSAAVGPVDVVFDGVGGTVARAAFDLLDRGGRMISYGLSSGAWSDVTDEQAAARGVTLLRGANGTPEELRALTAEALRLAADGRLTPVIGQRFPLERAADAHAAIEARSTVGKTLLLVGEPVGEGRAAQDGTGPR</sequence>
<dbReference type="InterPro" id="IPR011032">
    <property type="entry name" value="GroES-like_sf"/>
</dbReference>
<dbReference type="PANTHER" id="PTHR43677:SF4">
    <property type="entry name" value="QUINONE OXIDOREDUCTASE-LIKE PROTEIN 2"/>
    <property type="match status" value="1"/>
</dbReference>
<evidence type="ECO:0000259" key="1">
    <source>
        <dbReference type="SMART" id="SM00829"/>
    </source>
</evidence>
<dbReference type="OrthoDB" id="5195079at2"/>
<comment type="caution">
    <text evidence="2">The sequence shown here is derived from an EMBL/GenBank/DDBJ whole genome shotgun (WGS) entry which is preliminary data.</text>
</comment>
<dbReference type="GO" id="GO:0016491">
    <property type="term" value="F:oxidoreductase activity"/>
    <property type="evidence" value="ECO:0007669"/>
    <property type="project" value="InterPro"/>
</dbReference>
<dbReference type="Pfam" id="PF08240">
    <property type="entry name" value="ADH_N"/>
    <property type="match status" value="1"/>
</dbReference>
<dbReference type="Pfam" id="PF13602">
    <property type="entry name" value="ADH_zinc_N_2"/>
    <property type="match status" value="1"/>
</dbReference>
<dbReference type="InterPro" id="IPR051397">
    <property type="entry name" value="Zn-ADH-like_protein"/>
</dbReference>
<dbReference type="PANTHER" id="PTHR43677">
    <property type="entry name" value="SHORT-CHAIN DEHYDROGENASE/REDUCTASE"/>
    <property type="match status" value="1"/>
</dbReference>